<dbReference type="EMBL" id="CAJHJT010000001">
    <property type="protein sequence ID" value="CAD6991893.1"/>
    <property type="molecule type" value="Genomic_DNA"/>
</dbReference>
<keyword evidence="2" id="KW-1185">Reference proteome</keyword>
<accession>A0A811U353</accession>
<proteinExistence type="predicted"/>
<comment type="caution">
    <text evidence="1">The sequence shown here is derived from an EMBL/GenBank/DDBJ whole genome shotgun (WGS) entry which is preliminary data.</text>
</comment>
<sequence>MKTMSNSSPLSTASLYKNRVKSCVDLTVMENINLHFGRFLLLYTILTSPTAAVSHRAAEGKAQPIAADAATARASSDAVKVVSGTKVKRFERMTVPLGSQFIQHPIYLGYNYVSASKCDNLKGNKQK</sequence>
<evidence type="ECO:0000313" key="1">
    <source>
        <dbReference type="EMBL" id="CAD6991893.1"/>
    </source>
</evidence>
<gene>
    <name evidence="1" type="ORF">CCAP1982_LOCUS784</name>
</gene>
<name>A0A811U353_CERCA</name>
<reference evidence="1" key="1">
    <citation type="submission" date="2020-11" db="EMBL/GenBank/DDBJ databases">
        <authorList>
            <person name="Whitehead M."/>
        </authorList>
    </citation>
    <scope>NUCLEOTIDE SEQUENCE</scope>
    <source>
        <strain evidence="1">EGII</strain>
    </source>
</reference>
<dbReference type="OrthoDB" id="2015551at2759"/>
<evidence type="ECO:0000313" key="2">
    <source>
        <dbReference type="Proteomes" id="UP000606786"/>
    </source>
</evidence>
<dbReference type="AlphaFoldDB" id="A0A811U353"/>
<protein>
    <submittedName>
        <fullName evidence="1">(Mediterranean fruit fly) hypothetical protein</fullName>
    </submittedName>
</protein>
<dbReference type="Proteomes" id="UP000606786">
    <property type="component" value="Unassembled WGS sequence"/>
</dbReference>
<organism evidence="1 2">
    <name type="scientific">Ceratitis capitata</name>
    <name type="common">Mediterranean fruit fly</name>
    <name type="synonym">Tephritis capitata</name>
    <dbReference type="NCBI Taxonomy" id="7213"/>
    <lineage>
        <taxon>Eukaryota</taxon>
        <taxon>Metazoa</taxon>
        <taxon>Ecdysozoa</taxon>
        <taxon>Arthropoda</taxon>
        <taxon>Hexapoda</taxon>
        <taxon>Insecta</taxon>
        <taxon>Pterygota</taxon>
        <taxon>Neoptera</taxon>
        <taxon>Endopterygota</taxon>
        <taxon>Diptera</taxon>
        <taxon>Brachycera</taxon>
        <taxon>Muscomorpha</taxon>
        <taxon>Tephritoidea</taxon>
        <taxon>Tephritidae</taxon>
        <taxon>Ceratitis</taxon>
        <taxon>Ceratitis</taxon>
    </lineage>
</organism>